<keyword evidence="4" id="KW-0238">DNA-binding</keyword>
<evidence type="ECO:0000313" key="16">
    <source>
        <dbReference type="Proteomes" id="UP000694428"/>
    </source>
</evidence>
<keyword evidence="2" id="KW-0677">Repeat</keyword>
<dbReference type="Pfam" id="PF00249">
    <property type="entry name" value="Myb_DNA-binding"/>
    <property type="match status" value="2"/>
</dbReference>
<dbReference type="PANTHER" id="PTHR46621">
    <property type="entry name" value="SNRNA-ACTIVATING PROTEIN COMPLEX SUBUNIT 4"/>
    <property type="match status" value="1"/>
</dbReference>
<feature type="domain" description="Myb-like" evidence="12">
    <location>
        <begin position="343"/>
        <end position="395"/>
    </location>
</feature>
<feature type="region of interest" description="Disordered" evidence="11">
    <location>
        <begin position="877"/>
        <end position="900"/>
    </location>
</feature>
<evidence type="ECO:0000259" key="12">
    <source>
        <dbReference type="PROSITE" id="PS50090"/>
    </source>
</evidence>
<feature type="compositionally biased region" description="Polar residues" evidence="11">
    <location>
        <begin position="793"/>
        <end position="805"/>
    </location>
</feature>
<dbReference type="InterPro" id="IPR051575">
    <property type="entry name" value="Myb-like_DNA-bd"/>
</dbReference>
<feature type="region of interest" description="Disordered" evidence="11">
    <location>
        <begin position="567"/>
        <end position="599"/>
    </location>
</feature>
<reference evidence="15" key="1">
    <citation type="submission" date="2025-08" db="UniProtKB">
        <authorList>
            <consortium name="Ensembl"/>
        </authorList>
    </citation>
    <scope>IDENTIFICATION</scope>
</reference>
<feature type="domain" description="Myb-like" evidence="12">
    <location>
        <begin position="289"/>
        <end position="341"/>
    </location>
</feature>
<protein>
    <recommendedName>
        <fullName evidence="8">snRNA-activating protein complex subunit 4</fullName>
    </recommendedName>
    <alternativeName>
        <fullName evidence="9">snRNA-activating protein complex 190 kDa subunit</fullName>
    </alternativeName>
</protein>
<dbReference type="Proteomes" id="UP000694428">
    <property type="component" value="Unplaced"/>
</dbReference>
<feature type="region of interest" description="Disordered" evidence="11">
    <location>
        <begin position="41"/>
        <end position="78"/>
    </location>
</feature>
<keyword evidence="10" id="KW-0175">Coiled coil</keyword>
<feature type="region of interest" description="Disordered" evidence="11">
    <location>
        <begin position="1098"/>
        <end position="1126"/>
    </location>
</feature>
<feature type="coiled-coil region" evidence="10">
    <location>
        <begin position="214"/>
        <end position="248"/>
    </location>
</feature>
<keyword evidence="3" id="KW-0805">Transcription regulation</keyword>
<feature type="region of interest" description="Disordered" evidence="11">
    <location>
        <begin position="786"/>
        <end position="837"/>
    </location>
</feature>
<dbReference type="FunFam" id="1.10.10.60:FF:000314">
    <property type="entry name" value="Small nuclear RNA-activating complex, polypeptide 4"/>
    <property type="match status" value="1"/>
</dbReference>
<keyword evidence="6" id="KW-0539">Nucleus</keyword>
<feature type="compositionally biased region" description="Low complexity" evidence="11">
    <location>
        <begin position="1229"/>
        <end position="1240"/>
    </location>
</feature>
<dbReference type="FunFam" id="1.10.10.60:FF:000321">
    <property type="entry name" value="Small nuclear RNA-activating complex, polypeptide 4"/>
    <property type="match status" value="1"/>
</dbReference>
<dbReference type="SUPFAM" id="SSF46689">
    <property type="entry name" value="Homeodomain-like"/>
    <property type="match status" value="3"/>
</dbReference>
<feature type="compositionally biased region" description="Low complexity" evidence="11">
    <location>
        <begin position="814"/>
        <end position="827"/>
    </location>
</feature>
<evidence type="ECO:0000259" key="13">
    <source>
        <dbReference type="PROSITE" id="PS51293"/>
    </source>
</evidence>
<dbReference type="InterPro" id="IPR001005">
    <property type="entry name" value="SANT/Myb"/>
</dbReference>
<dbReference type="PROSITE" id="PS51293">
    <property type="entry name" value="SANT"/>
    <property type="match status" value="1"/>
</dbReference>
<feature type="region of interest" description="Disordered" evidence="11">
    <location>
        <begin position="503"/>
        <end position="543"/>
    </location>
</feature>
<organism evidence="15 16">
    <name type="scientific">Pavo cristatus</name>
    <name type="common">Indian peafowl</name>
    <name type="synonym">Blue peafowl</name>
    <dbReference type="NCBI Taxonomy" id="9049"/>
    <lineage>
        <taxon>Eukaryota</taxon>
        <taxon>Metazoa</taxon>
        <taxon>Chordata</taxon>
        <taxon>Craniata</taxon>
        <taxon>Vertebrata</taxon>
        <taxon>Euteleostomi</taxon>
        <taxon>Archelosauria</taxon>
        <taxon>Archosauria</taxon>
        <taxon>Dinosauria</taxon>
        <taxon>Saurischia</taxon>
        <taxon>Theropoda</taxon>
        <taxon>Coelurosauria</taxon>
        <taxon>Aves</taxon>
        <taxon>Neognathae</taxon>
        <taxon>Galloanserae</taxon>
        <taxon>Galliformes</taxon>
        <taxon>Phasianidae</taxon>
        <taxon>Phasianinae</taxon>
        <taxon>Pavo</taxon>
    </lineage>
</organism>
<dbReference type="GO" id="GO:0042796">
    <property type="term" value="P:snRNA transcription by RNA polymerase III"/>
    <property type="evidence" value="ECO:0007669"/>
    <property type="project" value="TreeGrafter"/>
</dbReference>
<keyword evidence="1" id="KW-0597">Phosphoprotein</keyword>
<dbReference type="GO" id="GO:0000978">
    <property type="term" value="F:RNA polymerase II cis-regulatory region sequence-specific DNA binding"/>
    <property type="evidence" value="ECO:0007669"/>
    <property type="project" value="TreeGrafter"/>
</dbReference>
<dbReference type="PROSITE" id="PS50090">
    <property type="entry name" value="MYB_LIKE"/>
    <property type="match status" value="4"/>
</dbReference>
<evidence type="ECO:0000256" key="10">
    <source>
        <dbReference type="SAM" id="Coils"/>
    </source>
</evidence>
<accession>A0A8C9G9C6</accession>
<dbReference type="Ensembl" id="ENSPSTT00000026629.1">
    <property type="protein sequence ID" value="ENSPSTP00000025307.1"/>
    <property type="gene ID" value="ENSPSTG00000018649.1"/>
</dbReference>
<evidence type="ECO:0000256" key="2">
    <source>
        <dbReference type="ARBA" id="ARBA00022737"/>
    </source>
</evidence>
<evidence type="ECO:0000256" key="11">
    <source>
        <dbReference type="SAM" id="MobiDB-lite"/>
    </source>
</evidence>
<feature type="domain" description="HTH myb-type" evidence="14">
    <location>
        <begin position="396"/>
        <end position="451"/>
    </location>
</feature>
<feature type="compositionally biased region" description="Polar residues" evidence="11">
    <location>
        <begin position="938"/>
        <end position="961"/>
    </location>
</feature>
<evidence type="ECO:0000256" key="6">
    <source>
        <dbReference type="ARBA" id="ARBA00023242"/>
    </source>
</evidence>
<evidence type="ECO:0000256" key="3">
    <source>
        <dbReference type="ARBA" id="ARBA00023015"/>
    </source>
</evidence>
<evidence type="ECO:0000256" key="7">
    <source>
        <dbReference type="ARBA" id="ARBA00025193"/>
    </source>
</evidence>
<dbReference type="Pfam" id="PF13921">
    <property type="entry name" value="Myb_DNA-bind_6"/>
    <property type="match status" value="1"/>
</dbReference>
<evidence type="ECO:0000259" key="14">
    <source>
        <dbReference type="PROSITE" id="PS51294"/>
    </source>
</evidence>
<feature type="compositionally biased region" description="Acidic residues" evidence="11">
    <location>
        <begin position="1433"/>
        <end position="1457"/>
    </location>
</feature>
<feature type="region of interest" description="Disordered" evidence="11">
    <location>
        <begin position="1424"/>
        <end position="1502"/>
    </location>
</feature>
<dbReference type="PROSITE" id="PS51294">
    <property type="entry name" value="HTH_MYB"/>
    <property type="match status" value="3"/>
</dbReference>
<keyword evidence="5" id="KW-0804">Transcription</keyword>
<dbReference type="InterPro" id="IPR017884">
    <property type="entry name" value="SANT_dom"/>
</dbReference>
<feature type="compositionally biased region" description="Polar residues" evidence="11">
    <location>
        <begin position="1489"/>
        <end position="1500"/>
    </location>
</feature>
<comment type="function">
    <text evidence="7">Part of the SNAPc complex required for the transcription of both RNA polymerase II and III small-nuclear RNA genes. Binds to the proximal sequence element (PSE), a non-TATA-box basal promoter element common to these 2 types of genes. Recruits TBP and BRF2 to the U6 snRNA TATA box.</text>
</comment>
<evidence type="ECO:0000256" key="9">
    <source>
        <dbReference type="ARBA" id="ARBA00079701"/>
    </source>
</evidence>
<keyword evidence="16" id="KW-1185">Reference proteome</keyword>
<feature type="domain" description="HTH myb-type" evidence="14">
    <location>
        <begin position="452"/>
        <end position="503"/>
    </location>
</feature>
<evidence type="ECO:0000256" key="8">
    <source>
        <dbReference type="ARBA" id="ARBA00071222"/>
    </source>
</evidence>
<evidence type="ECO:0000256" key="1">
    <source>
        <dbReference type="ARBA" id="ARBA00022553"/>
    </source>
</evidence>
<evidence type="ECO:0000256" key="4">
    <source>
        <dbReference type="ARBA" id="ARBA00023125"/>
    </source>
</evidence>
<feature type="domain" description="SANT" evidence="13">
    <location>
        <begin position="451"/>
        <end position="500"/>
    </location>
</feature>
<evidence type="ECO:0000256" key="5">
    <source>
        <dbReference type="ARBA" id="ARBA00023163"/>
    </source>
</evidence>
<dbReference type="GO" id="GO:0019185">
    <property type="term" value="C:snRNA-activating protein complex"/>
    <property type="evidence" value="ECO:0007669"/>
    <property type="project" value="TreeGrafter"/>
</dbReference>
<feature type="compositionally biased region" description="Polar residues" evidence="11">
    <location>
        <begin position="567"/>
        <end position="587"/>
    </location>
</feature>
<reference evidence="15" key="2">
    <citation type="submission" date="2025-09" db="UniProtKB">
        <authorList>
            <consortium name="Ensembl"/>
        </authorList>
    </citation>
    <scope>IDENTIFICATION</scope>
</reference>
<dbReference type="PANTHER" id="PTHR46621:SF1">
    <property type="entry name" value="SNRNA-ACTIVATING PROTEIN COMPLEX SUBUNIT 4"/>
    <property type="match status" value="1"/>
</dbReference>
<dbReference type="GO" id="GO:0042795">
    <property type="term" value="P:snRNA transcription by RNA polymerase II"/>
    <property type="evidence" value="ECO:0007669"/>
    <property type="project" value="TreeGrafter"/>
</dbReference>
<evidence type="ECO:0000313" key="15">
    <source>
        <dbReference type="Ensembl" id="ENSPSTP00000025307.1"/>
    </source>
</evidence>
<dbReference type="FunFam" id="1.10.10.60:FF:000016">
    <property type="entry name" value="Transcriptional activator Myb isoform A"/>
    <property type="match status" value="1"/>
</dbReference>
<feature type="region of interest" description="Disordered" evidence="11">
    <location>
        <begin position="1164"/>
        <end position="1241"/>
    </location>
</feature>
<sequence>MSRRGGPAGADLNAEREKIRREIEELERSLQLDVTSVDVAVSDSSLSSDDAEGDSSDAHAEMEVEGEEDSSDDDLESNLLEDPETCLQMNYVYQEVIQEKIEEVELLIAQNREQQKEILCELDGRKTAKTGDGRNLPSNIFLGHFMKPYFKDKTTGIGPPSNEDAKEKAAQGIKSFEQLLSTKWKSKEKVLLQKSVVSDRLQRLLQPKLLKLSYSNQKLENVKTEMEKQILEKQIKEVEREIEAINQLPESDLLGGRFDEHDWEKISNVHFDGRRGSEELKKFWQNWEHPSINKNEWTEEETERLKDIAAKRGYLDWQAVAQELGTNRTAFQCLQKYQAYNKDLKRKEWTKDEDKMLLELVQEMRVGSHIPYKKIAYYMEGRDSAQLIYRWTKSVDPSLKKGPWTPEEDAMLLAAVEKYGERDWYKIRTEVPGRSDAQCSDRYLKALHRDVKKGKWSLKEEEQLIDLVQKHGLGHWSKIASELPHRTRSQCLSKWKIMIGSKKRSRSAKRQHTEESSSCSESSSEDVELDLSDTSEEEKTSKEECAFPSIDLWIPTQTDVLESCQGRHQTSSPFSFGSANARTSSSKMPHARCEGGEEGVTDKATELSTVLRGLARPHSTDITVKNPVEEINKASRCGKQVLRVTLEDVRRVLRENTSFQRKLQSKLIMSSAAALTKTSGVGAAAAEKHRGLWSSVGKSRRQERARWRKMNLDRKLLMAVTPWVGDVLLPCTLRTGRMAFDQTKAYSIQQKLKSVSLSSTPLFTLFIQLFRIDTNGCMKIIRERRADAVRPRQASQNSEASSGDASQPAPDRQAALPARPSLPAPVAQAQRQKPKTVSELLREKRQKEKQLKEKAMQTKVFVAPQMVLSGPLIIQHPPQQMIPPAQMGSKPGAAGSADSQVRCVPAPPAAFTSVAGSASTPVVLENHSPSVPKAGESPGSSQETKVQSNKELNEQAPQNTPERGVFPSLNPAAAGKAPDQAGCNGQVLAGSSAAVVLQNQAFVPHRVTVVPFGIESGNSKLSLPAPVTYELNRPGPVNLLPALLAPQPGSHLTPDSVLPLTWIVPQQALLSSAVQAVVGVPQGLQAAIVRSQSQASVTSSGSVSGLGAPPVSSGVNMPHPSHAETKTNAQLAAGSPAGRTAGVSHSAGAFPVSSARPVCSVSGVSSATSAHSDSSSRTVDSSAAQNALPGGAPTPHAQLLPQTQLPASTQGSDSHCVTGVVSPGDNQDSSTTNGSSSNSNVLNKGVVLQPRASIPHNSVTGHSEGSAVEALKYRPIASKPPPAQSASAPPQPTTASAEKTLLDYSLISLEDEELVKEWLSGKQGVQVPPLQTRLPYFPPFLCNLKTLSKLLLQKAALEKQASRLLSPDGSQTEGEVDLNAITELVHEKLGNDPAFLLLKARFLAAFTLPAVLATLPPPKVATTLSASRREYGESDEEEWQSEEEASEDESCGDELDAQSDGTGGDEPGDQDADFPSKGMETEEIAAQSIVGTCTDGTASVPQIRRSLRVRRRLRKRRRV</sequence>
<proteinExistence type="predicted"/>
<dbReference type="InterPro" id="IPR009057">
    <property type="entry name" value="Homeodomain-like_sf"/>
</dbReference>
<feature type="compositionally biased region" description="Acidic residues" evidence="11">
    <location>
        <begin position="523"/>
        <end position="536"/>
    </location>
</feature>
<dbReference type="InterPro" id="IPR017930">
    <property type="entry name" value="Myb_dom"/>
</dbReference>
<feature type="region of interest" description="Disordered" evidence="11">
    <location>
        <begin position="923"/>
        <end position="979"/>
    </location>
</feature>
<feature type="compositionally biased region" description="Low complexity" evidence="11">
    <location>
        <begin position="1164"/>
        <end position="1184"/>
    </location>
</feature>
<feature type="domain" description="HTH myb-type" evidence="14">
    <location>
        <begin position="289"/>
        <end position="345"/>
    </location>
</feature>
<feature type="domain" description="Myb-like" evidence="12">
    <location>
        <begin position="448"/>
        <end position="499"/>
    </location>
</feature>
<feature type="compositionally biased region" description="Acidic residues" evidence="11">
    <location>
        <begin position="63"/>
        <end position="78"/>
    </location>
</feature>
<dbReference type="Gene3D" id="1.10.10.60">
    <property type="entry name" value="Homeodomain-like"/>
    <property type="match status" value="4"/>
</dbReference>
<dbReference type="SMART" id="SM00717">
    <property type="entry name" value="SANT"/>
    <property type="match status" value="5"/>
</dbReference>
<dbReference type="GO" id="GO:0001006">
    <property type="term" value="F:RNA polymerase III type 3 promoter sequence-specific DNA binding"/>
    <property type="evidence" value="ECO:0007669"/>
    <property type="project" value="TreeGrafter"/>
</dbReference>
<dbReference type="CDD" id="cd00167">
    <property type="entry name" value="SANT"/>
    <property type="match status" value="3"/>
</dbReference>
<feature type="domain" description="Myb-like" evidence="12">
    <location>
        <begin position="396"/>
        <end position="447"/>
    </location>
</feature>
<name>A0A8C9G9C6_PAVCR</name>
<feature type="compositionally biased region" description="Polar residues" evidence="11">
    <location>
        <begin position="1200"/>
        <end position="1215"/>
    </location>
</feature>